<dbReference type="InterPro" id="IPR011009">
    <property type="entry name" value="Kinase-like_dom_sf"/>
</dbReference>
<accession>A0A4Y2RCF0</accession>
<proteinExistence type="predicted"/>
<gene>
    <name evidence="1" type="ORF">AVEN_5840_1</name>
</gene>
<sequence>MFAFLDSSKRSLKCELWRNGNVYGVVVPVDHSDYLRELYNYLKMVTDLLKYLEYHWIIYVQLKMLNILLHQRKGFTKFRSLFACGIDEIERNTGLSMIGLFVKF</sequence>
<dbReference type="EMBL" id="BGPR01016437">
    <property type="protein sequence ID" value="GBN72979.1"/>
    <property type="molecule type" value="Genomic_DNA"/>
</dbReference>
<dbReference type="SUPFAM" id="SSF56112">
    <property type="entry name" value="Protein kinase-like (PK-like)"/>
    <property type="match status" value="1"/>
</dbReference>
<dbReference type="AlphaFoldDB" id="A0A4Y2RCF0"/>
<organism evidence="1 2">
    <name type="scientific">Araneus ventricosus</name>
    <name type="common">Orbweaver spider</name>
    <name type="synonym">Epeira ventricosa</name>
    <dbReference type="NCBI Taxonomy" id="182803"/>
    <lineage>
        <taxon>Eukaryota</taxon>
        <taxon>Metazoa</taxon>
        <taxon>Ecdysozoa</taxon>
        <taxon>Arthropoda</taxon>
        <taxon>Chelicerata</taxon>
        <taxon>Arachnida</taxon>
        <taxon>Araneae</taxon>
        <taxon>Araneomorphae</taxon>
        <taxon>Entelegynae</taxon>
        <taxon>Araneoidea</taxon>
        <taxon>Araneidae</taxon>
        <taxon>Araneus</taxon>
    </lineage>
</organism>
<evidence type="ECO:0000313" key="1">
    <source>
        <dbReference type="EMBL" id="GBN72979.1"/>
    </source>
</evidence>
<reference evidence="1 2" key="1">
    <citation type="journal article" date="2019" name="Sci. Rep.">
        <title>Orb-weaving spider Araneus ventricosus genome elucidates the spidroin gene catalogue.</title>
        <authorList>
            <person name="Kono N."/>
            <person name="Nakamura H."/>
            <person name="Ohtoshi R."/>
            <person name="Moran D.A.P."/>
            <person name="Shinohara A."/>
            <person name="Yoshida Y."/>
            <person name="Fujiwara M."/>
            <person name="Mori M."/>
            <person name="Tomita M."/>
            <person name="Arakawa K."/>
        </authorList>
    </citation>
    <scope>NUCLEOTIDE SEQUENCE [LARGE SCALE GENOMIC DNA]</scope>
</reference>
<name>A0A4Y2RCF0_ARAVE</name>
<dbReference type="Proteomes" id="UP000499080">
    <property type="component" value="Unassembled WGS sequence"/>
</dbReference>
<dbReference type="PANTHER" id="PTHR46114">
    <property type="entry name" value="APPLE DOMAIN-CONTAINING PROTEIN"/>
    <property type="match status" value="1"/>
</dbReference>
<protein>
    <submittedName>
        <fullName evidence="1">Uncharacterized protein</fullName>
    </submittedName>
</protein>
<comment type="caution">
    <text evidence="1">The sequence shown here is derived from an EMBL/GenBank/DDBJ whole genome shotgun (WGS) entry which is preliminary data.</text>
</comment>
<evidence type="ECO:0000313" key="2">
    <source>
        <dbReference type="Proteomes" id="UP000499080"/>
    </source>
</evidence>
<keyword evidence="2" id="KW-1185">Reference proteome</keyword>
<dbReference type="PANTHER" id="PTHR46114:SF1">
    <property type="entry name" value="ZAD DOMAIN-CONTAINING PROTEIN"/>
    <property type="match status" value="1"/>
</dbReference>